<dbReference type="Proteomes" id="UP001341281">
    <property type="component" value="Chromosome 01"/>
</dbReference>
<evidence type="ECO:0000313" key="2">
    <source>
        <dbReference type="EMBL" id="WVZ52873.1"/>
    </source>
</evidence>
<name>A0AAQ3PS31_PASNO</name>
<sequence length="107" mass="12094">MPFTSLPFPFPLCYKAYRPPWCSFCRLAEPKDQMLHLSRCTGASWVLVFAEAAFFGRETERLKQRPQGRRPQLTLGRGPSAKTKMPGAPPKRRLCTAQSADKCCVFA</sequence>
<gene>
    <name evidence="2" type="ORF">U9M48_003880</name>
</gene>
<reference evidence="2 3" key="1">
    <citation type="submission" date="2024-02" db="EMBL/GenBank/DDBJ databases">
        <title>High-quality chromosome-scale genome assembly of Pensacola bahiagrass (Paspalum notatum Flugge var. saurae).</title>
        <authorList>
            <person name="Vega J.M."/>
            <person name="Podio M."/>
            <person name="Orjuela J."/>
            <person name="Siena L.A."/>
            <person name="Pessino S.C."/>
            <person name="Combes M.C."/>
            <person name="Mariac C."/>
            <person name="Albertini E."/>
            <person name="Pupilli F."/>
            <person name="Ortiz J.P.A."/>
            <person name="Leblanc O."/>
        </authorList>
    </citation>
    <scope>NUCLEOTIDE SEQUENCE [LARGE SCALE GENOMIC DNA]</scope>
    <source>
        <strain evidence="2">R1</strain>
        <tissue evidence="2">Leaf</tissue>
    </source>
</reference>
<protein>
    <submittedName>
        <fullName evidence="2">Uncharacterized protein</fullName>
    </submittedName>
</protein>
<accession>A0AAQ3PS31</accession>
<evidence type="ECO:0000313" key="3">
    <source>
        <dbReference type="Proteomes" id="UP001341281"/>
    </source>
</evidence>
<dbReference type="AlphaFoldDB" id="A0AAQ3PS31"/>
<dbReference type="EMBL" id="CP144745">
    <property type="protein sequence ID" value="WVZ52874.1"/>
    <property type="molecule type" value="Genomic_DNA"/>
</dbReference>
<keyword evidence="3" id="KW-1185">Reference proteome</keyword>
<evidence type="ECO:0000256" key="1">
    <source>
        <dbReference type="SAM" id="MobiDB-lite"/>
    </source>
</evidence>
<dbReference type="EMBL" id="CP144745">
    <property type="protein sequence ID" value="WVZ52873.1"/>
    <property type="molecule type" value="Genomic_DNA"/>
</dbReference>
<proteinExistence type="predicted"/>
<organism evidence="2 3">
    <name type="scientific">Paspalum notatum var. saurae</name>
    <dbReference type="NCBI Taxonomy" id="547442"/>
    <lineage>
        <taxon>Eukaryota</taxon>
        <taxon>Viridiplantae</taxon>
        <taxon>Streptophyta</taxon>
        <taxon>Embryophyta</taxon>
        <taxon>Tracheophyta</taxon>
        <taxon>Spermatophyta</taxon>
        <taxon>Magnoliopsida</taxon>
        <taxon>Liliopsida</taxon>
        <taxon>Poales</taxon>
        <taxon>Poaceae</taxon>
        <taxon>PACMAD clade</taxon>
        <taxon>Panicoideae</taxon>
        <taxon>Andropogonodae</taxon>
        <taxon>Paspaleae</taxon>
        <taxon>Paspalinae</taxon>
        <taxon>Paspalum</taxon>
    </lineage>
</organism>
<feature type="region of interest" description="Disordered" evidence="1">
    <location>
        <begin position="60"/>
        <end position="93"/>
    </location>
</feature>